<feature type="domain" description="Reverse transcriptase" evidence="1">
    <location>
        <begin position="1"/>
        <end position="284"/>
    </location>
</feature>
<evidence type="ECO:0000313" key="3">
    <source>
        <dbReference type="Proteomes" id="UP000717364"/>
    </source>
</evidence>
<reference evidence="2" key="2">
    <citation type="journal article" date="2021" name="Mar. Drugs">
        <title>Genome Reduction and Secondary Metabolism of the Marine Sponge-Associated Cyanobacterium Leptothoe.</title>
        <authorList>
            <person name="Konstantinou D."/>
            <person name="Popin R.V."/>
            <person name="Fewer D.P."/>
            <person name="Sivonen K."/>
            <person name="Gkelis S."/>
        </authorList>
    </citation>
    <scope>NUCLEOTIDE SEQUENCE</scope>
    <source>
        <strain evidence="2">TAU-MAC 1115</strain>
    </source>
</reference>
<name>A0A947DE36_9CYAN</name>
<dbReference type="InterPro" id="IPR043502">
    <property type="entry name" value="DNA/RNA_pol_sf"/>
</dbReference>
<keyword evidence="2" id="KW-0548">Nucleotidyltransferase</keyword>
<keyword evidence="2" id="KW-0808">Transferase</keyword>
<accession>A0A947DE36</accession>
<dbReference type="InterPro" id="IPR000477">
    <property type="entry name" value="RT_dom"/>
</dbReference>
<dbReference type="AlphaFoldDB" id="A0A947DE36"/>
<dbReference type="Proteomes" id="UP000717364">
    <property type="component" value="Unassembled WGS sequence"/>
</dbReference>
<dbReference type="EMBL" id="JADOES010000007">
    <property type="protein sequence ID" value="MBT9314898.1"/>
    <property type="molecule type" value="Genomic_DNA"/>
</dbReference>
<dbReference type="PANTHER" id="PTHR34047">
    <property type="entry name" value="NUCLEAR INTRON MATURASE 1, MITOCHONDRIAL-RELATED"/>
    <property type="match status" value="1"/>
</dbReference>
<dbReference type="SUPFAM" id="SSF56672">
    <property type="entry name" value="DNA/RNA polymerases"/>
    <property type="match status" value="1"/>
</dbReference>
<evidence type="ECO:0000313" key="2">
    <source>
        <dbReference type="EMBL" id="MBT9314898.1"/>
    </source>
</evidence>
<reference evidence="2" key="1">
    <citation type="submission" date="2020-11" db="EMBL/GenBank/DDBJ databases">
        <authorList>
            <person name="Konstantinou D."/>
            <person name="Gkelis S."/>
            <person name="Popin R."/>
            <person name="Fewer D."/>
            <person name="Sivonen K."/>
        </authorList>
    </citation>
    <scope>NUCLEOTIDE SEQUENCE</scope>
    <source>
        <strain evidence="2">TAU-MAC 1115</strain>
    </source>
</reference>
<organism evidence="2 3">
    <name type="scientific">Leptothoe spongobia TAU-MAC 1115</name>
    <dbReference type="NCBI Taxonomy" id="1967444"/>
    <lineage>
        <taxon>Bacteria</taxon>
        <taxon>Bacillati</taxon>
        <taxon>Cyanobacteriota</taxon>
        <taxon>Cyanophyceae</taxon>
        <taxon>Nodosilineales</taxon>
        <taxon>Cymatolegaceae</taxon>
        <taxon>Leptothoe</taxon>
        <taxon>Leptothoe spongobia</taxon>
    </lineage>
</organism>
<keyword evidence="2" id="KW-0695">RNA-directed DNA polymerase</keyword>
<dbReference type="Pfam" id="PF00078">
    <property type="entry name" value="RVT_1"/>
    <property type="match status" value="1"/>
</dbReference>
<proteinExistence type="predicted"/>
<gene>
    <name evidence="2" type="ORF">IXB50_05630</name>
</gene>
<dbReference type="GO" id="GO:0003964">
    <property type="term" value="F:RNA-directed DNA polymerase activity"/>
    <property type="evidence" value="ECO:0007669"/>
    <property type="project" value="UniProtKB-KW"/>
</dbReference>
<comment type="caution">
    <text evidence="2">The sequence shown here is derived from an EMBL/GenBank/DDBJ whole genome shotgun (WGS) entry which is preliminary data.</text>
</comment>
<keyword evidence="3" id="KW-1185">Reference proteome</keyword>
<dbReference type="PROSITE" id="PS50878">
    <property type="entry name" value="RT_POL"/>
    <property type="match status" value="1"/>
</dbReference>
<dbReference type="RefSeq" id="WP_215607968.1">
    <property type="nucleotide sequence ID" value="NZ_JADOES010000007.1"/>
</dbReference>
<protein>
    <submittedName>
        <fullName evidence="2">RNA-directed DNA polymerase</fullName>
    </submittedName>
</protein>
<dbReference type="PANTHER" id="PTHR34047:SF8">
    <property type="entry name" value="PROTEIN YKFC"/>
    <property type="match status" value="1"/>
</dbReference>
<dbReference type="CDD" id="cd01646">
    <property type="entry name" value="RT_Bac_retron_I"/>
    <property type="match status" value="1"/>
</dbReference>
<evidence type="ECO:0000259" key="1">
    <source>
        <dbReference type="PROSITE" id="PS50878"/>
    </source>
</evidence>
<sequence>MKRYGNLWPQIIAFENLLTAARKAQKGKRYRPNVLEFNYHLERSLLSLQRELRDKTYEPGKYYTFYIHDPKVRMISAAPYRDRVVHHALCNVIVPLLEPTLIGHTYANRLGYGTHRALKKFVGLARRYRYCLQCDISKYFPSIDHKILKGLLRRKLKCPDTLWLIDKIIDASNPQMPVIEYFPGDDLLTPVERRRGLPIGNLTSQFFANLYLNPFDHFVKEQLKLRRYLRYVDDFVAFGDDWQVLADARAAMEEYLATLRLRLHPTKSQLFETRYGVNFVGFRILPDRIRVRNDNLQRARKRMKLLQGLYGRGEVSLETLVQRLSSWEAHLIHGDTYRLRRKIFDQLVFVREMEDGADSLLAG</sequence>
<dbReference type="InterPro" id="IPR051083">
    <property type="entry name" value="GrpII_Intron_Splice-Mob/Def"/>
</dbReference>